<dbReference type="GO" id="GO:0003677">
    <property type="term" value="F:DNA binding"/>
    <property type="evidence" value="ECO:0007669"/>
    <property type="project" value="InterPro"/>
</dbReference>
<dbReference type="EMBL" id="VIWZ01000001">
    <property type="protein sequence ID" value="TWG17884.1"/>
    <property type="molecule type" value="Genomic_DNA"/>
</dbReference>
<keyword evidence="2" id="KW-1133">Transmembrane helix</keyword>
<dbReference type="Pfam" id="PF04471">
    <property type="entry name" value="Mrr_cat"/>
    <property type="match status" value="1"/>
</dbReference>
<evidence type="ECO:0000259" key="3">
    <source>
        <dbReference type="Pfam" id="PF04471"/>
    </source>
</evidence>
<name>A0A561W1Z3_9ACTN</name>
<accession>A0A561W1Z3</accession>
<feature type="transmembrane region" description="Helical" evidence="2">
    <location>
        <begin position="45"/>
        <end position="65"/>
    </location>
</feature>
<dbReference type="Gene3D" id="3.40.1350.10">
    <property type="match status" value="1"/>
</dbReference>
<gene>
    <name evidence="4" type="ORF">FHU34_113226</name>
</gene>
<evidence type="ECO:0000256" key="1">
    <source>
        <dbReference type="SAM" id="MobiDB-lite"/>
    </source>
</evidence>
<feature type="region of interest" description="Disordered" evidence="1">
    <location>
        <begin position="1"/>
        <end position="39"/>
    </location>
</feature>
<evidence type="ECO:0000256" key="2">
    <source>
        <dbReference type="SAM" id="Phobius"/>
    </source>
</evidence>
<sequence>MPFVRSHTRRNGARVRAHYRRRRSARGRQRSTVRRVSRGGGPAKGWFLVLAAVVGFVLVGMVVDFVRRHPFWSAFLAILVVAGAITVVLLLSRQRARERADQAQRDRLIAVTDTMNGPEFEQWFARILVASGFRDVTVCGGSRDRGADVLAVAPDGRRVVVQCKRQSIKNRVGSAAIQRFAGTCRDIHGGEICILVTNSGRRHPDRPAAQHHPRRPGGAGDVGLDGATAVGGARGVLT</sequence>
<dbReference type="GO" id="GO:0015666">
    <property type="term" value="F:restriction endodeoxyribonuclease activity"/>
    <property type="evidence" value="ECO:0007669"/>
    <property type="project" value="TreeGrafter"/>
</dbReference>
<dbReference type="InterPro" id="IPR011856">
    <property type="entry name" value="tRNA_endonuc-like_dom_sf"/>
</dbReference>
<feature type="domain" description="Restriction endonuclease type IV Mrr" evidence="3">
    <location>
        <begin position="113"/>
        <end position="200"/>
    </location>
</feature>
<protein>
    <submittedName>
        <fullName evidence="4">Restriction system protein</fullName>
    </submittedName>
</protein>
<reference evidence="4 5" key="1">
    <citation type="submission" date="2019-06" db="EMBL/GenBank/DDBJ databases">
        <title>Sequencing the genomes of 1000 actinobacteria strains.</title>
        <authorList>
            <person name="Klenk H.-P."/>
        </authorList>
    </citation>
    <scope>NUCLEOTIDE SEQUENCE [LARGE SCALE GENOMIC DNA]</scope>
    <source>
        <strain evidence="4 5">DSM 45885</strain>
    </source>
</reference>
<feature type="region of interest" description="Disordered" evidence="1">
    <location>
        <begin position="200"/>
        <end position="225"/>
    </location>
</feature>
<comment type="caution">
    <text evidence="4">The sequence shown here is derived from an EMBL/GenBank/DDBJ whole genome shotgun (WGS) entry which is preliminary data.</text>
</comment>
<dbReference type="Proteomes" id="UP000317685">
    <property type="component" value="Unassembled WGS sequence"/>
</dbReference>
<dbReference type="PANTHER" id="PTHR30015:SF6">
    <property type="entry name" value="SLL1429 PROTEIN"/>
    <property type="match status" value="1"/>
</dbReference>
<dbReference type="InterPro" id="IPR007560">
    <property type="entry name" value="Restrct_endonuc_IV_Mrr"/>
</dbReference>
<feature type="compositionally biased region" description="Basic residues" evidence="1">
    <location>
        <begin position="200"/>
        <end position="215"/>
    </location>
</feature>
<dbReference type="PANTHER" id="PTHR30015">
    <property type="entry name" value="MRR RESTRICTION SYSTEM PROTEIN"/>
    <property type="match status" value="1"/>
</dbReference>
<dbReference type="InterPro" id="IPR011335">
    <property type="entry name" value="Restrct_endonuc-II-like"/>
</dbReference>
<organism evidence="4 5">
    <name type="scientific">Micromonospora taraxaci</name>
    <dbReference type="NCBI Taxonomy" id="1316803"/>
    <lineage>
        <taxon>Bacteria</taxon>
        <taxon>Bacillati</taxon>
        <taxon>Actinomycetota</taxon>
        <taxon>Actinomycetes</taxon>
        <taxon>Micromonosporales</taxon>
        <taxon>Micromonosporaceae</taxon>
        <taxon>Micromonospora</taxon>
    </lineage>
</organism>
<evidence type="ECO:0000313" key="4">
    <source>
        <dbReference type="EMBL" id="TWG17884.1"/>
    </source>
</evidence>
<dbReference type="InterPro" id="IPR052906">
    <property type="entry name" value="Type_IV_Methyl-Rstrct_Enzyme"/>
</dbReference>
<dbReference type="GO" id="GO:0009307">
    <property type="term" value="P:DNA restriction-modification system"/>
    <property type="evidence" value="ECO:0007669"/>
    <property type="project" value="InterPro"/>
</dbReference>
<keyword evidence="5" id="KW-1185">Reference proteome</keyword>
<keyword evidence="2" id="KW-0812">Transmembrane</keyword>
<feature type="compositionally biased region" description="Basic residues" evidence="1">
    <location>
        <begin position="1"/>
        <end position="37"/>
    </location>
</feature>
<dbReference type="AlphaFoldDB" id="A0A561W1Z3"/>
<dbReference type="SUPFAM" id="SSF52980">
    <property type="entry name" value="Restriction endonuclease-like"/>
    <property type="match status" value="1"/>
</dbReference>
<proteinExistence type="predicted"/>
<feature type="transmembrane region" description="Helical" evidence="2">
    <location>
        <begin position="71"/>
        <end position="91"/>
    </location>
</feature>
<keyword evidence="2" id="KW-0472">Membrane</keyword>
<evidence type="ECO:0000313" key="5">
    <source>
        <dbReference type="Proteomes" id="UP000317685"/>
    </source>
</evidence>